<name>A0A7J8T3L7_GOSDV</name>
<feature type="signal peptide" evidence="2">
    <location>
        <begin position="1"/>
        <end position="18"/>
    </location>
</feature>
<gene>
    <name evidence="3" type="ORF">Godav_001139</name>
</gene>
<evidence type="ECO:0000256" key="2">
    <source>
        <dbReference type="SAM" id="SignalP"/>
    </source>
</evidence>
<evidence type="ECO:0000313" key="4">
    <source>
        <dbReference type="Proteomes" id="UP000593561"/>
    </source>
</evidence>
<sequence length="98" mass="10841">MTNGLLLSLLVVSSLAMAAAVGRDDRVATALGKAKDKVSDTAHEANKLKQAASGTAHEAKEKLCKRAKMLKKGRKSPLIRPRRRRQQQKTRPRRWGLI</sequence>
<organism evidence="3 4">
    <name type="scientific">Gossypium davidsonii</name>
    <name type="common">Davidson's cotton</name>
    <name type="synonym">Gossypium klotzschianum subsp. davidsonii</name>
    <dbReference type="NCBI Taxonomy" id="34287"/>
    <lineage>
        <taxon>Eukaryota</taxon>
        <taxon>Viridiplantae</taxon>
        <taxon>Streptophyta</taxon>
        <taxon>Embryophyta</taxon>
        <taxon>Tracheophyta</taxon>
        <taxon>Spermatophyta</taxon>
        <taxon>Magnoliopsida</taxon>
        <taxon>eudicotyledons</taxon>
        <taxon>Gunneridae</taxon>
        <taxon>Pentapetalae</taxon>
        <taxon>rosids</taxon>
        <taxon>malvids</taxon>
        <taxon>Malvales</taxon>
        <taxon>Malvaceae</taxon>
        <taxon>Malvoideae</taxon>
        <taxon>Gossypium</taxon>
    </lineage>
</organism>
<feature type="region of interest" description="Disordered" evidence="1">
    <location>
        <begin position="65"/>
        <end position="98"/>
    </location>
</feature>
<protein>
    <submittedName>
        <fullName evidence="3">Uncharacterized protein</fullName>
    </submittedName>
</protein>
<comment type="caution">
    <text evidence="3">The sequence shown here is derived from an EMBL/GenBank/DDBJ whole genome shotgun (WGS) entry which is preliminary data.</text>
</comment>
<feature type="chain" id="PRO_5029807181" evidence="2">
    <location>
        <begin position="19"/>
        <end position="98"/>
    </location>
</feature>
<evidence type="ECO:0000256" key="1">
    <source>
        <dbReference type="SAM" id="MobiDB-lite"/>
    </source>
</evidence>
<keyword evidence="4" id="KW-1185">Reference proteome</keyword>
<dbReference type="EMBL" id="JABFAC010000013">
    <property type="protein sequence ID" value="MBA0632382.1"/>
    <property type="molecule type" value="Genomic_DNA"/>
</dbReference>
<evidence type="ECO:0000313" key="3">
    <source>
        <dbReference type="EMBL" id="MBA0632382.1"/>
    </source>
</evidence>
<dbReference type="AlphaFoldDB" id="A0A7J8T3L7"/>
<keyword evidence="2" id="KW-0732">Signal</keyword>
<accession>A0A7J8T3L7</accession>
<dbReference type="Proteomes" id="UP000593561">
    <property type="component" value="Unassembled WGS sequence"/>
</dbReference>
<proteinExistence type="predicted"/>
<reference evidence="3 4" key="1">
    <citation type="journal article" date="2019" name="Genome Biol. Evol.">
        <title>Insights into the evolution of the New World diploid cottons (Gossypium, subgenus Houzingenia) based on genome sequencing.</title>
        <authorList>
            <person name="Grover C.E."/>
            <person name="Arick M.A. 2nd"/>
            <person name="Thrash A."/>
            <person name="Conover J.L."/>
            <person name="Sanders W.S."/>
            <person name="Peterson D.G."/>
            <person name="Frelichowski J.E."/>
            <person name="Scheffler J.A."/>
            <person name="Scheffler B.E."/>
            <person name="Wendel J.F."/>
        </authorList>
    </citation>
    <scope>NUCLEOTIDE SEQUENCE [LARGE SCALE GENOMIC DNA]</scope>
    <source>
        <strain evidence="3">27</strain>
        <tissue evidence="3">Leaf</tissue>
    </source>
</reference>